<reference evidence="4" key="1">
    <citation type="submission" date="2020-04" db="EMBL/GenBank/DDBJ databases">
        <authorList>
            <person name="Zhang T."/>
        </authorList>
    </citation>
    <scope>NUCLEOTIDE SEQUENCE</scope>
    <source>
        <strain evidence="4">HKST-UBA79</strain>
    </source>
</reference>
<evidence type="ECO:0000313" key="4">
    <source>
        <dbReference type="EMBL" id="MCA9308425.1"/>
    </source>
</evidence>
<dbReference type="PANTHER" id="PTHR33392:SF6">
    <property type="entry name" value="POLYISOPRENYL-TEICHOIC ACID--PEPTIDOGLYCAN TEICHOIC ACID TRANSFERASE TAGU"/>
    <property type="match status" value="1"/>
</dbReference>
<evidence type="ECO:0000256" key="1">
    <source>
        <dbReference type="ARBA" id="ARBA00006068"/>
    </source>
</evidence>
<organism evidence="4 5">
    <name type="scientific">candidate division WWE3 bacterium</name>
    <dbReference type="NCBI Taxonomy" id="2053526"/>
    <lineage>
        <taxon>Bacteria</taxon>
        <taxon>Katanobacteria</taxon>
    </lineage>
</organism>
<name>A0A955EBN4_UNCKA</name>
<dbReference type="InterPro" id="IPR050922">
    <property type="entry name" value="LytR/CpsA/Psr_CW_biosynth"/>
</dbReference>
<dbReference type="Proteomes" id="UP000740557">
    <property type="component" value="Unassembled WGS sequence"/>
</dbReference>
<keyword evidence="2" id="KW-0812">Transmembrane</keyword>
<accession>A0A955EBN4</accession>
<dbReference type="PANTHER" id="PTHR33392">
    <property type="entry name" value="POLYISOPRENYL-TEICHOIC ACID--PEPTIDOGLYCAN TEICHOIC ACID TRANSFERASE TAGU"/>
    <property type="match status" value="1"/>
</dbReference>
<dbReference type="EMBL" id="JAGQNX010000085">
    <property type="protein sequence ID" value="MCA9308425.1"/>
    <property type="molecule type" value="Genomic_DNA"/>
</dbReference>
<proteinExistence type="inferred from homology"/>
<dbReference type="NCBIfam" id="TIGR00350">
    <property type="entry name" value="lytR_cpsA_psr"/>
    <property type="match status" value="1"/>
</dbReference>
<protein>
    <submittedName>
        <fullName evidence="4">LCP family protein</fullName>
    </submittedName>
</protein>
<feature type="transmembrane region" description="Helical" evidence="2">
    <location>
        <begin position="6"/>
        <end position="24"/>
    </location>
</feature>
<evidence type="ECO:0000313" key="5">
    <source>
        <dbReference type="Proteomes" id="UP000740557"/>
    </source>
</evidence>
<feature type="non-terminal residue" evidence="4">
    <location>
        <position position="290"/>
    </location>
</feature>
<keyword evidence="2" id="KW-1133">Transmembrane helix</keyword>
<sequence length="290" mass="33191">MNRKKFSGILIITCIVVGIFSIWLKGYDSKISNLISPISLVEKVKTKIEPIPNSQYKDQDVLAIAFLGIDRRSKDETSYRTDIMIVAIANKTNKKITLVSVPRDLWTQGTRINALFVQNGWESLQQALTEITGVQPTSYIMVDFEDLVWIVDSMGGVPVNVETTFTDHQYPVDATKEYQTVSFKQGPELLTGERALIYSRSRKGDFDNGDWGRMKRQHIILQGMVNAVGQKDSVFWPMDVEKAFKLLLKQGITTNLTLDDLKFFWSYYPQRESYTVESLLVDYNYLYTPP</sequence>
<evidence type="ECO:0000256" key="2">
    <source>
        <dbReference type="SAM" id="Phobius"/>
    </source>
</evidence>
<dbReference type="Gene3D" id="3.40.630.190">
    <property type="entry name" value="LCP protein"/>
    <property type="match status" value="1"/>
</dbReference>
<gene>
    <name evidence="4" type="ORF">KC980_02855</name>
</gene>
<dbReference type="InterPro" id="IPR004474">
    <property type="entry name" value="LytR_CpsA_psr"/>
</dbReference>
<comment type="similarity">
    <text evidence="1">Belongs to the LytR/CpsA/Psr (LCP) family.</text>
</comment>
<dbReference type="Pfam" id="PF03816">
    <property type="entry name" value="LytR_cpsA_psr"/>
    <property type="match status" value="1"/>
</dbReference>
<reference evidence="4" key="2">
    <citation type="journal article" date="2021" name="Microbiome">
        <title>Successional dynamics and alternative stable states in a saline activated sludge microbial community over 9 years.</title>
        <authorList>
            <person name="Wang Y."/>
            <person name="Ye J."/>
            <person name="Ju F."/>
            <person name="Liu L."/>
            <person name="Boyd J.A."/>
            <person name="Deng Y."/>
            <person name="Parks D.H."/>
            <person name="Jiang X."/>
            <person name="Yin X."/>
            <person name="Woodcroft B.J."/>
            <person name="Tyson G.W."/>
            <person name="Hugenholtz P."/>
            <person name="Polz M.F."/>
            <person name="Zhang T."/>
        </authorList>
    </citation>
    <scope>NUCLEOTIDE SEQUENCE</scope>
    <source>
        <strain evidence="4">HKST-UBA79</strain>
    </source>
</reference>
<feature type="domain" description="Cell envelope-related transcriptional attenuator" evidence="3">
    <location>
        <begin position="80"/>
        <end position="227"/>
    </location>
</feature>
<evidence type="ECO:0000259" key="3">
    <source>
        <dbReference type="Pfam" id="PF03816"/>
    </source>
</evidence>
<dbReference type="AlphaFoldDB" id="A0A955EBN4"/>
<comment type="caution">
    <text evidence="4">The sequence shown here is derived from an EMBL/GenBank/DDBJ whole genome shotgun (WGS) entry which is preliminary data.</text>
</comment>
<keyword evidence="2" id="KW-0472">Membrane</keyword>